<evidence type="ECO:0000256" key="7">
    <source>
        <dbReference type="ARBA" id="ARBA00023125"/>
    </source>
</evidence>
<keyword evidence="5" id="KW-0460">Magnesium</keyword>
<organism evidence="11 12">
    <name type="scientific">Microcystis aeruginosa Ma_SC_T_19800800_S464</name>
    <dbReference type="NCBI Taxonomy" id="2486257"/>
    <lineage>
        <taxon>Bacteria</taxon>
        <taxon>Bacillati</taxon>
        <taxon>Cyanobacteriota</taxon>
        <taxon>Cyanophyceae</taxon>
        <taxon>Oscillatoriophycideae</taxon>
        <taxon>Chroococcales</taxon>
        <taxon>Microcystaceae</taxon>
        <taxon>Microcystis</taxon>
    </lineage>
</organism>
<keyword evidence="2" id="KW-0479">Metal-binding</keyword>
<dbReference type="Proteomes" id="UP000319313">
    <property type="component" value="Unassembled WGS sequence"/>
</dbReference>
<dbReference type="PANTHER" id="PTHR34353">
    <property type="entry name" value="CRISPR-ASSOCIATED ENDONUCLEASE CAS1 1"/>
    <property type="match status" value="1"/>
</dbReference>
<dbReference type="NCBIfam" id="TIGR00287">
    <property type="entry name" value="cas1"/>
    <property type="match status" value="1"/>
</dbReference>
<evidence type="ECO:0000313" key="12">
    <source>
        <dbReference type="Proteomes" id="UP000319313"/>
    </source>
</evidence>
<keyword evidence="1" id="KW-0540">Nuclease</keyword>
<dbReference type="AlphaFoldDB" id="A0A552E392"/>
<keyword evidence="8" id="KW-0464">Manganese</keyword>
<evidence type="ECO:0000313" key="11">
    <source>
        <dbReference type="EMBL" id="TRU28925.1"/>
    </source>
</evidence>
<dbReference type="Pfam" id="PF00078">
    <property type="entry name" value="RVT_1"/>
    <property type="match status" value="1"/>
</dbReference>
<dbReference type="Pfam" id="PF01867">
    <property type="entry name" value="Cas_Cas1"/>
    <property type="match status" value="1"/>
</dbReference>
<evidence type="ECO:0000259" key="10">
    <source>
        <dbReference type="PROSITE" id="PS50878"/>
    </source>
</evidence>
<dbReference type="Gene3D" id="3.100.10.20">
    <property type="entry name" value="CRISPR-associated endonuclease Cas1, N-terminal domain"/>
    <property type="match status" value="1"/>
</dbReference>
<dbReference type="PANTHER" id="PTHR34353:SF2">
    <property type="entry name" value="CRISPR-ASSOCIATED ENDONUCLEASE CAS1 1"/>
    <property type="match status" value="1"/>
</dbReference>
<proteinExistence type="inferred from homology"/>
<dbReference type="CDD" id="cd09634">
    <property type="entry name" value="Cas1_I-II-III"/>
    <property type="match status" value="1"/>
</dbReference>
<dbReference type="Gene3D" id="1.20.120.920">
    <property type="entry name" value="CRISPR-associated endonuclease Cas1, C-terminal domain"/>
    <property type="match status" value="1"/>
</dbReference>
<dbReference type="GO" id="GO:0043571">
    <property type="term" value="P:maintenance of CRISPR repeat elements"/>
    <property type="evidence" value="ECO:0007669"/>
    <property type="project" value="InterPro"/>
</dbReference>
<gene>
    <name evidence="11" type="primary">cas1</name>
    <name evidence="11" type="ORF">EWV81_03680</name>
</gene>
<dbReference type="CDD" id="cd01651">
    <property type="entry name" value="RT_G2_intron"/>
    <property type="match status" value="1"/>
</dbReference>
<keyword evidence="6" id="KW-0051">Antiviral defense</keyword>
<dbReference type="InterPro" id="IPR042211">
    <property type="entry name" value="CRISPR-assoc_Cas1_N"/>
</dbReference>
<dbReference type="GO" id="GO:0016787">
    <property type="term" value="F:hydrolase activity"/>
    <property type="evidence" value="ECO:0007669"/>
    <property type="project" value="UniProtKB-KW"/>
</dbReference>
<dbReference type="InterPro" id="IPR000477">
    <property type="entry name" value="RT_dom"/>
</dbReference>
<evidence type="ECO:0000256" key="1">
    <source>
        <dbReference type="ARBA" id="ARBA00022722"/>
    </source>
</evidence>
<protein>
    <submittedName>
        <fullName evidence="11">CRISPR-associated endonuclease Cas1</fullName>
    </submittedName>
</protein>
<dbReference type="EMBL" id="SFBL01000029">
    <property type="protein sequence ID" value="TRU28925.1"/>
    <property type="molecule type" value="Genomic_DNA"/>
</dbReference>
<evidence type="ECO:0000256" key="4">
    <source>
        <dbReference type="ARBA" id="ARBA00022801"/>
    </source>
</evidence>
<evidence type="ECO:0000256" key="2">
    <source>
        <dbReference type="ARBA" id="ARBA00022723"/>
    </source>
</evidence>
<feature type="domain" description="Reverse transcriptase" evidence="10">
    <location>
        <begin position="43"/>
        <end position="269"/>
    </location>
</feature>
<keyword evidence="4" id="KW-0378">Hydrolase</keyword>
<dbReference type="InterPro" id="IPR043502">
    <property type="entry name" value="DNA/RNA_pol_sf"/>
</dbReference>
<evidence type="ECO:0000256" key="3">
    <source>
        <dbReference type="ARBA" id="ARBA00022759"/>
    </source>
</evidence>
<keyword evidence="3 11" id="KW-0255">Endonuclease</keyword>
<evidence type="ECO:0000256" key="9">
    <source>
        <dbReference type="ARBA" id="ARBA00038592"/>
    </source>
</evidence>
<accession>A0A552E392</accession>
<dbReference type="SUPFAM" id="SSF56672">
    <property type="entry name" value="DNA/RNA polymerases"/>
    <property type="match status" value="1"/>
</dbReference>
<name>A0A552E392_MICAE</name>
<reference evidence="11 12" key="1">
    <citation type="submission" date="2019-01" db="EMBL/GenBank/DDBJ databases">
        <title>Coherence of Microcystis species and biogeography revealed through population genomics.</title>
        <authorList>
            <person name="Perez-Carrascal O.M."/>
            <person name="Terrat Y."/>
            <person name="Giani A."/>
            <person name="Fortin N."/>
            <person name="Tromas N."/>
            <person name="Shapiro B.J."/>
        </authorList>
    </citation>
    <scope>NUCLEOTIDE SEQUENCE [LARGE SCALE GENOMIC DNA]</scope>
    <source>
        <strain evidence="11">Ma_SC_T_19800800_S464</strain>
    </source>
</reference>
<dbReference type="PROSITE" id="PS50878">
    <property type="entry name" value="RT_POL"/>
    <property type="match status" value="1"/>
</dbReference>
<comment type="caution">
    <text evidence="11">The sequence shown here is derived from an EMBL/GenBank/DDBJ whole genome shotgun (WGS) entry which is preliminary data.</text>
</comment>
<dbReference type="InterPro" id="IPR002729">
    <property type="entry name" value="CRISPR-assoc_Cas1"/>
</dbReference>
<sequence length="567" mass="64172">MEFSLVRLVAAWEQVRQRTKAAGIDGIPTDLFAGVVDEELSLLQRQLQQEYYQADPAKGFYRQKKSGGNRLIGIPTVRDRIVQRLLLHSIYPALEDVFSDRSYAYRPGLGVQSAIAHLSEVYAGQTVWTIKADVSRFFDSLNWALLLTRLERLSLEPVIVRMIEQQIKSGIVIDGQKLRQTKGVLQGGILSGALANLYLSDFDARCVGLNLDLVRYGDDFVIVTSGLLEATRVLDSLHHWLADIYLALQPEKTRIIAPDGEFTFLGYQFRGGQVIAPERKPSRPTRQSKTETIILPSRPPRACDLVRTSRLSSSVPCRYYWSENMTTLYLIEQGSYLKVKNQQFQVYYQEALKISVPVNRVSHILIFGCCNVSEGAVKISLQRRIPIMFLSQKGYYFGRLQAEGMAEIDYLSKQVELSQDPAFILEQARSIVMAKLRNSRILLLRLNRQEKTELATRAIGQLAEFLEKVERGDSRESLLGYEGQGARVYFQGLGSLLKEPFELTQRTRRPPTEPVSSLLSLGYTLLFQNLYSLVQSVGLHPHFGNLHVPSRSHPALVSDLIEEFRSP</sequence>
<dbReference type="HAMAP" id="MF_01470">
    <property type="entry name" value="Cas1"/>
    <property type="match status" value="1"/>
</dbReference>
<keyword evidence="7" id="KW-0238">DNA-binding</keyword>
<evidence type="ECO:0000256" key="5">
    <source>
        <dbReference type="ARBA" id="ARBA00022842"/>
    </source>
</evidence>
<feature type="non-terminal residue" evidence="11">
    <location>
        <position position="567"/>
    </location>
</feature>
<dbReference type="GO" id="GO:0046872">
    <property type="term" value="F:metal ion binding"/>
    <property type="evidence" value="ECO:0007669"/>
    <property type="project" value="UniProtKB-KW"/>
</dbReference>
<dbReference type="GO" id="GO:0003677">
    <property type="term" value="F:DNA binding"/>
    <property type="evidence" value="ECO:0007669"/>
    <property type="project" value="UniProtKB-KW"/>
</dbReference>
<evidence type="ECO:0000256" key="8">
    <source>
        <dbReference type="ARBA" id="ARBA00023211"/>
    </source>
</evidence>
<dbReference type="GO" id="GO:0004519">
    <property type="term" value="F:endonuclease activity"/>
    <property type="evidence" value="ECO:0007669"/>
    <property type="project" value="UniProtKB-KW"/>
</dbReference>
<dbReference type="InterPro" id="IPR050646">
    <property type="entry name" value="Cas1"/>
</dbReference>
<comment type="subunit">
    <text evidence="9">Homodimer, forms a heterotetramer with a Cas2 homodimer.</text>
</comment>
<evidence type="ECO:0000256" key="6">
    <source>
        <dbReference type="ARBA" id="ARBA00023118"/>
    </source>
</evidence>
<dbReference type="GO" id="GO:0051607">
    <property type="term" value="P:defense response to virus"/>
    <property type="evidence" value="ECO:0007669"/>
    <property type="project" value="UniProtKB-KW"/>
</dbReference>
<dbReference type="InterPro" id="IPR042206">
    <property type="entry name" value="CRISPR-assoc_Cas1_C"/>
</dbReference>